<keyword evidence="2" id="KW-0808">Transferase</keyword>
<evidence type="ECO:0000256" key="1">
    <source>
        <dbReference type="ARBA" id="ARBA00008954"/>
    </source>
</evidence>
<dbReference type="PANTHER" id="PTHR43094:SF1">
    <property type="entry name" value="AMINOTRANSFERASE CLASS-III"/>
    <property type="match status" value="1"/>
</dbReference>
<dbReference type="PANTHER" id="PTHR43094">
    <property type="entry name" value="AMINOTRANSFERASE"/>
    <property type="match status" value="1"/>
</dbReference>
<dbReference type="GO" id="GO:0030170">
    <property type="term" value="F:pyridoxal phosphate binding"/>
    <property type="evidence" value="ECO:0007669"/>
    <property type="project" value="InterPro"/>
</dbReference>
<dbReference type="Gene3D" id="3.90.1150.10">
    <property type="entry name" value="Aspartate Aminotransferase, domain 1"/>
    <property type="match status" value="1"/>
</dbReference>
<accession>A0AAJ2NTU8</accession>
<proteinExistence type="inferred from homology"/>
<comment type="caution">
    <text evidence="2">The sequence shown here is derived from an EMBL/GenBank/DDBJ whole genome shotgun (WGS) entry which is preliminary data.</text>
</comment>
<feature type="non-terminal residue" evidence="2">
    <location>
        <position position="1"/>
    </location>
</feature>
<evidence type="ECO:0000313" key="2">
    <source>
        <dbReference type="EMBL" id="MDV2888508.1"/>
    </source>
</evidence>
<dbReference type="EMBL" id="JAWJAY010001571">
    <property type="protein sequence ID" value="MDV2888508.1"/>
    <property type="molecule type" value="Genomic_DNA"/>
</dbReference>
<protein>
    <submittedName>
        <fullName evidence="2">Aminotransferase class III-fold pyridoxal phosphate-dependent enzyme</fullName>
    </submittedName>
</protein>
<dbReference type="Proteomes" id="UP001285636">
    <property type="component" value="Unassembled WGS sequence"/>
</dbReference>
<dbReference type="RefSeq" id="WP_323468399.1">
    <property type="nucleotide sequence ID" value="NZ_JAWJAY010001571.1"/>
</dbReference>
<feature type="non-terminal residue" evidence="2">
    <location>
        <position position="78"/>
    </location>
</feature>
<evidence type="ECO:0000313" key="3">
    <source>
        <dbReference type="Proteomes" id="UP001285636"/>
    </source>
</evidence>
<dbReference type="InterPro" id="IPR015422">
    <property type="entry name" value="PyrdxlP-dep_Trfase_small"/>
</dbReference>
<dbReference type="GO" id="GO:0008483">
    <property type="term" value="F:transaminase activity"/>
    <property type="evidence" value="ECO:0007669"/>
    <property type="project" value="UniProtKB-KW"/>
</dbReference>
<gene>
    <name evidence="2" type="ORF">RYX45_25435</name>
</gene>
<organism evidence="2 3">
    <name type="scientific">Alkalihalophilus pseudofirmus</name>
    <name type="common">Bacillus pseudofirmus</name>
    <dbReference type="NCBI Taxonomy" id="79885"/>
    <lineage>
        <taxon>Bacteria</taxon>
        <taxon>Bacillati</taxon>
        <taxon>Bacillota</taxon>
        <taxon>Bacilli</taxon>
        <taxon>Bacillales</taxon>
        <taxon>Bacillaceae</taxon>
        <taxon>Alkalihalophilus</taxon>
    </lineage>
</organism>
<name>A0AAJ2NTU8_ALKPS</name>
<reference evidence="2" key="1">
    <citation type="submission" date="2023-10" db="EMBL/GenBank/DDBJ databases">
        <title>Screening of Alkalihalophilus pseudofirmusBZ-TG-HK211 and Its Alleviation of Salt Stress on Rapeseed Growth.</title>
        <authorList>
            <person name="Zhao B."/>
            <person name="Guo T."/>
        </authorList>
    </citation>
    <scope>NUCLEOTIDE SEQUENCE</scope>
    <source>
        <strain evidence="2">BZ-TG-HK211</strain>
    </source>
</reference>
<keyword evidence="2" id="KW-0032">Aminotransferase</keyword>
<comment type="similarity">
    <text evidence="1">Belongs to the class-III pyridoxal-phosphate-dependent aminotransferase family.</text>
</comment>
<dbReference type="Pfam" id="PF00202">
    <property type="entry name" value="Aminotran_3"/>
    <property type="match status" value="1"/>
</dbReference>
<dbReference type="SUPFAM" id="SSF53383">
    <property type="entry name" value="PLP-dependent transferases"/>
    <property type="match status" value="1"/>
</dbReference>
<sequence length="78" mass="8489">ESKGDYLKGLLEKLKEPFFFIGDVRGKGLMLGIEFVADRLTKTPFPRTAMITEKIVTLAKEKGLIVYPAGAGMDGVNG</sequence>
<dbReference type="InterPro" id="IPR005814">
    <property type="entry name" value="Aminotrans_3"/>
</dbReference>
<dbReference type="InterPro" id="IPR015424">
    <property type="entry name" value="PyrdxlP-dep_Trfase"/>
</dbReference>
<dbReference type="AlphaFoldDB" id="A0AAJ2NTU8"/>